<protein>
    <recommendedName>
        <fullName evidence="4">HK97 gp10 family phage protein</fullName>
    </recommendedName>
</protein>
<organism evidence="2 3">
    <name type="scientific">Kitasatospora acidiphila</name>
    <dbReference type="NCBI Taxonomy" id="2567942"/>
    <lineage>
        <taxon>Bacteria</taxon>
        <taxon>Bacillati</taxon>
        <taxon>Actinomycetota</taxon>
        <taxon>Actinomycetes</taxon>
        <taxon>Kitasatosporales</taxon>
        <taxon>Streptomycetaceae</taxon>
        <taxon>Kitasatospora</taxon>
    </lineage>
</organism>
<evidence type="ECO:0000256" key="1">
    <source>
        <dbReference type="SAM" id="MobiDB-lite"/>
    </source>
</evidence>
<feature type="compositionally biased region" description="Low complexity" evidence="1">
    <location>
        <begin position="51"/>
        <end position="63"/>
    </location>
</feature>
<reference evidence="2 3" key="1">
    <citation type="submission" date="2019-06" db="EMBL/GenBank/DDBJ databases">
        <title>Description of Kitasatospora acidophila sp. nov. isolated from pine grove soil, and reclassification of Streptomyces novaecaesareae to Kitasatospora novaeceasareae comb. nov.</title>
        <authorList>
            <person name="Kim M.J."/>
        </authorList>
    </citation>
    <scope>NUCLEOTIDE SEQUENCE [LARGE SCALE GENOMIC DNA]</scope>
    <source>
        <strain evidence="2 3">MMS16-CNU292</strain>
    </source>
</reference>
<dbReference type="EMBL" id="VIGB01000003">
    <property type="protein sequence ID" value="TQF04756.1"/>
    <property type="molecule type" value="Genomic_DNA"/>
</dbReference>
<dbReference type="AlphaFoldDB" id="A0A540W6W1"/>
<dbReference type="Proteomes" id="UP000319103">
    <property type="component" value="Unassembled WGS sequence"/>
</dbReference>
<keyword evidence="3" id="KW-1185">Reference proteome</keyword>
<sequence>MPEFSAAALREVLTRVQRQGITAARAGLIATADAMVKQAKTNASTGRHAWGTPTPATPGTGPAVISGTLRRSIIREAVKRSADGWETKVGLRPDQLPPYNSRTPSSRYGLYLETGLKNGARYPFLEPASRLAGVQAEVNFRTAFAAIDWTAAASAD</sequence>
<dbReference type="OrthoDB" id="4222893at2"/>
<name>A0A540W6W1_9ACTN</name>
<comment type="caution">
    <text evidence="2">The sequence shown here is derived from an EMBL/GenBank/DDBJ whole genome shotgun (WGS) entry which is preliminary data.</text>
</comment>
<evidence type="ECO:0000313" key="2">
    <source>
        <dbReference type="EMBL" id="TQF04756.1"/>
    </source>
</evidence>
<proteinExistence type="predicted"/>
<dbReference type="RefSeq" id="WP_141635311.1">
    <property type="nucleotide sequence ID" value="NZ_VIGB01000003.1"/>
</dbReference>
<gene>
    <name evidence="2" type="ORF">E6W39_24185</name>
</gene>
<evidence type="ECO:0000313" key="3">
    <source>
        <dbReference type="Proteomes" id="UP000319103"/>
    </source>
</evidence>
<feature type="region of interest" description="Disordered" evidence="1">
    <location>
        <begin position="43"/>
        <end position="64"/>
    </location>
</feature>
<evidence type="ECO:0008006" key="4">
    <source>
        <dbReference type="Google" id="ProtNLM"/>
    </source>
</evidence>
<accession>A0A540W6W1</accession>